<evidence type="ECO:0000313" key="2">
    <source>
        <dbReference type="Proteomes" id="UP000887013"/>
    </source>
</evidence>
<dbReference type="Proteomes" id="UP000887013">
    <property type="component" value="Unassembled WGS sequence"/>
</dbReference>
<accession>A0A8X6TGQ9</accession>
<organism evidence="1 2">
    <name type="scientific">Nephila pilipes</name>
    <name type="common">Giant wood spider</name>
    <name type="synonym">Nephila maculata</name>
    <dbReference type="NCBI Taxonomy" id="299642"/>
    <lineage>
        <taxon>Eukaryota</taxon>
        <taxon>Metazoa</taxon>
        <taxon>Ecdysozoa</taxon>
        <taxon>Arthropoda</taxon>
        <taxon>Chelicerata</taxon>
        <taxon>Arachnida</taxon>
        <taxon>Araneae</taxon>
        <taxon>Araneomorphae</taxon>
        <taxon>Entelegynae</taxon>
        <taxon>Araneoidea</taxon>
        <taxon>Nephilidae</taxon>
        <taxon>Nephila</taxon>
    </lineage>
</organism>
<gene>
    <name evidence="1" type="ORF">NPIL_703461</name>
</gene>
<dbReference type="EMBL" id="BMAW01103423">
    <property type="protein sequence ID" value="GFT09030.1"/>
    <property type="molecule type" value="Genomic_DNA"/>
</dbReference>
<keyword evidence="2" id="KW-1185">Reference proteome</keyword>
<protein>
    <submittedName>
        <fullName evidence="1">Uncharacterized protein</fullName>
    </submittedName>
</protein>
<comment type="caution">
    <text evidence="1">The sequence shown here is derived from an EMBL/GenBank/DDBJ whole genome shotgun (WGS) entry which is preliminary data.</text>
</comment>
<dbReference type="AlphaFoldDB" id="A0A8X6TGQ9"/>
<proteinExistence type="predicted"/>
<evidence type="ECO:0000313" key="1">
    <source>
        <dbReference type="EMBL" id="GFT09030.1"/>
    </source>
</evidence>
<feature type="non-terminal residue" evidence="1">
    <location>
        <position position="1"/>
    </location>
</feature>
<dbReference type="OrthoDB" id="6459823at2759"/>
<reference evidence="1" key="1">
    <citation type="submission" date="2020-08" db="EMBL/GenBank/DDBJ databases">
        <title>Multicomponent nature underlies the extraordinary mechanical properties of spider dragline silk.</title>
        <authorList>
            <person name="Kono N."/>
            <person name="Nakamura H."/>
            <person name="Mori M."/>
            <person name="Yoshida Y."/>
            <person name="Ohtoshi R."/>
            <person name="Malay A.D."/>
            <person name="Moran D.A.P."/>
            <person name="Tomita M."/>
            <person name="Numata K."/>
            <person name="Arakawa K."/>
        </authorList>
    </citation>
    <scope>NUCLEOTIDE SEQUENCE</scope>
</reference>
<name>A0A8X6TGQ9_NEPPI</name>
<sequence>PPPSYNDILGESEDGDTLPLKDESGSYFSIDEGPQCFSLNELNDLVRDLGLSKDAKIEAKKRKLTITWDLIFVI</sequence>